<comment type="cofactor">
    <cofactor evidence="1">
        <name>Mg(2+)</name>
        <dbReference type="ChEBI" id="CHEBI:18420"/>
    </cofactor>
</comment>
<protein>
    <submittedName>
        <fullName evidence="6">Unannotated protein</fullName>
    </submittedName>
</protein>
<dbReference type="AlphaFoldDB" id="A0A6J6HFX2"/>
<keyword evidence="3" id="KW-0378">Hydrolase</keyword>
<dbReference type="InterPro" id="IPR006879">
    <property type="entry name" value="YdjC-like"/>
</dbReference>
<dbReference type="GO" id="GO:0016787">
    <property type="term" value="F:hydrolase activity"/>
    <property type="evidence" value="ECO:0007669"/>
    <property type="project" value="UniProtKB-KW"/>
</dbReference>
<dbReference type="Gene3D" id="3.20.20.370">
    <property type="entry name" value="Glycoside hydrolase/deacetylase"/>
    <property type="match status" value="1"/>
</dbReference>
<sequence length="285" mass="30404">MSAADPRPLLVVNADDYGLTEGVSRGILEAHRNGVVTSVSVLSLTPAFETSARWLADAPALGRGAHLAAVGEDPPLLTASEVPTLVDRKGRLHNSWRTFLPSAAVGRIDPDDLRREFAAQLDAIAGAGIAIDHLDTHQNIHMWPMVADVVMGLGEERGVRTIRVTRSTGRGVVGQTVKRLSHRLEKQLEQRGWNSPEASTGLDEAGCLEIPAMVAALGRLAETGAASAELATHPGAPGDAARARYNWDYRWDDEFEALQSATVLAAIEELGFRLGTFADLPPGAT</sequence>
<keyword evidence="4" id="KW-0460">Magnesium</keyword>
<dbReference type="PANTHER" id="PTHR31609">
    <property type="entry name" value="YDJC DEACETYLASE FAMILY MEMBER"/>
    <property type="match status" value="1"/>
</dbReference>
<dbReference type="Pfam" id="PF04794">
    <property type="entry name" value="YdjC"/>
    <property type="match status" value="1"/>
</dbReference>
<evidence type="ECO:0000256" key="2">
    <source>
        <dbReference type="ARBA" id="ARBA00022723"/>
    </source>
</evidence>
<dbReference type="SUPFAM" id="SSF88713">
    <property type="entry name" value="Glycoside hydrolase/deacetylase"/>
    <property type="match status" value="1"/>
</dbReference>
<dbReference type="GO" id="GO:0005975">
    <property type="term" value="P:carbohydrate metabolic process"/>
    <property type="evidence" value="ECO:0007669"/>
    <property type="project" value="InterPro"/>
</dbReference>
<gene>
    <name evidence="6" type="ORF">UFOPK1835_01078</name>
</gene>
<keyword evidence="2" id="KW-0479">Metal-binding</keyword>
<reference evidence="6" key="1">
    <citation type="submission" date="2020-05" db="EMBL/GenBank/DDBJ databases">
        <authorList>
            <person name="Chiriac C."/>
            <person name="Salcher M."/>
            <person name="Ghai R."/>
            <person name="Kavagutti S V."/>
        </authorList>
    </citation>
    <scope>NUCLEOTIDE SEQUENCE</scope>
</reference>
<dbReference type="EMBL" id="CAEZUP010000041">
    <property type="protein sequence ID" value="CAB4610819.1"/>
    <property type="molecule type" value="Genomic_DNA"/>
</dbReference>
<evidence type="ECO:0000256" key="4">
    <source>
        <dbReference type="ARBA" id="ARBA00022842"/>
    </source>
</evidence>
<evidence type="ECO:0000256" key="1">
    <source>
        <dbReference type="ARBA" id="ARBA00001946"/>
    </source>
</evidence>
<accession>A0A6J6HFX2</accession>
<organism evidence="6">
    <name type="scientific">freshwater metagenome</name>
    <dbReference type="NCBI Taxonomy" id="449393"/>
    <lineage>
        <taxon>unclassified sequences</taxon>
        <taxon>metagenomes</taxon>
        <taxon>ecological metagenomes</taxon>
    </lineage>
</organism>
<dbReference type="PANTHER" id="PTHR31609:SF1">
    <property type="entry name" value="CARBOHYDRATE DEACETYLASE"/>
    <property type="match status" value="1"/>
</dbReference>
<evidence type="ECO:0000256" key="5">
    <source>
        <dbReference type="ARBA" id="ARBA00023277"/>
    </source>
</evidence>
<dbReference type="GO" id="GO:0019213">
    <property type="term" value="F:deacetylase activity"/>
    <property type="evidence" value="ECO:0007669"/>
    <property type="project" value="TreeGrafter"/>
</dbReference>
<keyword evidence="5" id="KW-0119">Carbohydrate metabolism</keyword>
<name>A0A6J6HFX2_9ZZZZ</name>
<dbReference type="GO" id="GO:0046872">
    <property type="term" value="F:metal ion binding"/>
    <property type="evidence" value="ECO:0007669"/>
    <property type="project" value="UniProtKB-KW"/>
</dbReference>
<evidence type="ECO:0000313" key="6">
    <source>
        <dbReference type="EMBL" id="CAB4610819.1"/>
    </source>
</evidence>
<dbReference type="InterPro" id="IPR011330">
    <property type="entry name" value="Glyco_hydro/deAcase_b/a-brl"/>
</dbReference>
<evidence type="ECO:0000256" key="3">
    <source>
        <dbReference type="ARBA" id="ARBA00022801"/>
    </source>
</evidence>
<proteinExistence type="predicted"/>